<protein>
    <submittedName>
        <fullName evidence="1">Uncharacterized protein</fullName>
    </submittedName>
</protein>
<sequence length="89" mass="9720">MVVGVLFLHPPPFPPLSTFLTSPQPQPHPPTSLLFAGQVESPPGLAAGCFWSWRSFNGSKILPGPPLGFWSLHARAVQCLHMFDLTVQM</sequence>
<name>A0ACD0P792_9BASI</name>
<dbReference type="Proteomes" id="UP000245626">
    <property type="component" value="Unassembled WGS sequence"/>
</dbReference>
<reference evidence="1 2" key="1">
    <citation type="journal article" date="2018" name="Mol. Biol. Evol.">
        <title>Broad Genomic Sampling Reveals a Smut Pathogenic Ancestry of the Fungal Clade Ustilaginomycotina.</title>
        <authorList>
            <person name="Kijpornyongpan T."/>
            <person name="Mondo S.J."/>
            <person name="Barry K."/>
            <person name="Sandor L."/>
            <person name="Lee J."/>
            <person name="Lipzen A."/>
            <person name="Pangilinan J."/>
            <person name="LaButti K."/>
            <person name="Hainaut M."/>
            <person name="Henrissat B."/>
            <person name="Grigoriev I.V."/>
            <person name="Spatafora J.W."/>
            <person name="Aime M.C."/>
        </authorList>
    </citation>
    <scope>NUCLEOTIDE SEQUENCE [LARGE SCALE GENOMIC DNA]</scope>
    <source>
        <strain evidence="1 2">SA 807</strain>
    </source>
</reference>
<dbReference type="EMBL" id="KZ819704">
    <property type="protein sequence ID" value="PWN53927.1"/>
    <property type="molecule type" value="Genomic_DNA"/>
</dbReference>
<organism evidence="1 2">
    <name type="scientific">Violaceomyces palustris</name>
    <dbReference type="NCBI Taxonomy" id="1673888"/>
    <lineage>
        <taxon>Eukaryota</taxon>
        <taxon>Fungi</taxon>
        <taxon>Dikarya</taxon>
        <taxon>Basidiomycota</taxon>
        <taxon>Ustilaginomycotina</taxon>
        <taxon>Ustilaginomycetes</taxon>
        <taxon>Violaceomycetales</taxon>
        <taxon>Violaceomycetaceae</taxon>
        <taxon>Violaceomyces</taxon>
    </lineage>
</organism>
<evidence type="ECO:0000313" key="2">
    <source>
        <dbReference type="Proteomes" id="UP000245626"/>
    </source>
</evidence>
<keyword evidence="2" id="KW-1185">Reference proteome</keyword>
<gene>
    <name evidence="1" type="ORF">IE53DRAFT_80408</name>
</gene>
<evidence type="ECO:0000313" key="1">
    <source>
        <dbReference type="EMBL" id="PWN53927.1"/>
    </source>
</evidence>
<proteinExistence type="predicted"/>
<accession>A0ACD0P792</accession>